<evidence type="ECO:0000256" key="12">
    <source>
        <dbReference type="ARBA" id="ARBA00022989"/>
    </source>
</evidence>
<comment type="catalytic activity">
    <reaction evidence="17 19">
        <text>alpha-ribazole + adenosylcob(III)inamide-GDP = adenosylcob(III)alamin + GMP + H(+)</text>
        <dbReference type="Rhea" id="RHEA:16049"/>
        <dbReference type="ChEBI" id="CHEBI:10329"/>
        <dbReference type="ChEBI" id="CHEBI:15378"/>
        <dbReference type="ChEBI" id="CHEBI:18408"/>
        <dbReference type="ChEBI" id="CHEBI:58115"/>
        <dbReference type="ChEBI" id="CHEBI:60487"/>
        <dbReference type="EC" id="2.7.8.26"/>
    </reaction>
</comment>
<evidence type="ECO:0000256" key="6">
    <source>
        <dbReference type="ARBA" id="ARBA00015850"/>
    </source>
</evidence>
<keyword evidence="11 19" id="KW-0460">Magnesium</keyword>
<comment type="similarity">
    <text evidence="4 19">Belongs to the CobS family.</text>
</comment>
<feature type="transmembrane region" description="Helical" evidence="19">
    <location>
        <begin position="243"/>
        <end position="265"/>
    </location>
</feature>
<comment type="caution">
    <text evidence="20">The sequence shown here is derived from an EMBL/GenBank/DDBJ whole genome shotgun (WGS) entry which is preliminary data.</text>
</comment>
<proteinExistence type="inferred from homology"/>
<evidence type="ECO:0000256" key="4">
    <source>
        <dbReference type="ARBA" id="ARBA00010561"/>
    </source>
</evidence>
<sequence>MNPAVGRLADVVDGARMAAGTFTAVPVRAGRLDRSVAGWAMAWAPWLGALVGLACGVIAVAGARLGLDPALAALLGVGLGALVTRGLHLDGLADVADGLGSGRRPDGALEVMRRSDIGPFGVVTLVVAVGAQTLALGQLVAASPALALTGAALAGAVGRAAVTGACLPAVPSAREEGLGAFVAGSVRLPGLALASGALLLFWLLGWFLGFPWALGGAVAAVAGLAVAAVLLRHCVRRLGGITGDVLGALAEAAGTAALVVLAAFAGRV</sequence>
<accession>A0ABR9P5B4</accession>
<comment type="cofactor">
    <cofactor evidence="1 19">
        <name>Mg(2+)</name>
        <dbReference type="ChEBI" id="CHEBI:18420"/>
    </cofactor>
</comment>
<feature type="transmembrane region" description="Helical" evidence="19">
    <location>
        <begin position="69"/>
        <end position="87"/>
    </location>
</feature>
<keyword evidence="9 19" id="KW-0808">Transferase</keyword>
<feature type="transmembrane region" description="Helical" evidence="19">
    <location>
        <begin position="36"/>
        <end position="63"/>
    </location>
</feature>
<feature type="transmembrane region" description="Helical" evidence="19">
    <location>
        <begin position="120"/>
        <end position="140"/>
    </location>
</feature>
<evidence type="ECO:0000256" key="13">
    <source>
        <dbReference type="ARBA" id="ARBA00023136"/>
    </source>
</evidence>
<evidence type="ECO:0000256" key="16">
    <source>
        <dbReference type="ARBA" id="ARBA00032853"/>
    </source>
</evidence>
<evidence type="ECO:0000256" key="1">
    <source>
        <dbReference type="ARBA" id="ARBA00001946"/>
    </source>
</evidence>
<comment type="catalytic activity">
    <reaction evidence="18 19">
        <text>alpha-ribazole 5'-phosphate + adenosylcob(III)inamide-GDP = adenosylcob(III)alamin 5'-phosphate + GMP + H(+)</text>
        <dbReference type="Rhea" id="RHEA:23560"/>
        <dbReference type="ChEBI" id="CHEBI:15378"/>
        <dbReference type="ChEBI" id="CHEBI:57918"/>
        <dbReference type="ChEBI" id="CHEBI:58115"/>
        <dbReference type="ChEBI" id="CHEBI:60487"/>
        <dbReference type="ChEBI" id="CHEBI:60493"/>
        <dbReference type="EC" id="2.7.8.26"/>
    </reaction>
</comment>
<dbReference type="HAMAP" id="MF_00719">
    <property type="entry name" value="CobS"/>
    <property type="match status" value="1"/>
</dbReference>
<keyword evidence="21" id="KW-1185">Reference proteome</keyword>
<name>A0ABR9P5B4_9ACTN</name>
<dbReference type="RefSeq" id="WP_193121681.1">
    <property type="nucleotide sequence ID" value="NZ_JADBGI010000007.1"/>
</dbReference>
<protein>
    <recommendedName>
        <fullName evidence="6 19">Adenosylcobinamide-GDP ribazoletransferase</fullName>
        <ecNumber evidence="5 19">2.7.8.26</ecNumber>
    </recommendedName>
    <alternativeName>
        <fullName evidence="16 19">Cobalamin synthase</fullName>
    </alternativeName>
    <alternativeName>
        <fullName evidence="15 19">Cobalamin-5'-phosphate synthase</fullName>
    </alternativeName>
</protein>
<evidence type="ECO:0000256" key="19">
    <source>
        <dbReference type="HAMAP-Rule" id="MF_00719"/>
    </source>
</evidence>
<evidence type="ECO:0000256" key="7">
    <source>
        <dbReference type="ARBA" id="ARBA00022475"/>
    </source>
</evidence>
<evidence type="ECO:0000256" key="10">
    <source>
        <dbReference type="ARBA" id="ARBA00022692"/>
    </source>
</evidence>
<evidence type="ECO:0000256" key="15">
    <source>
        <dbReference type="ARBA" id="ARBA00032605"/>
    </source>
</evidence>
<evidence type="ECO:0000256" key="11">
    <source>
        <dbReference type="ARBA" id="ARBA00022842"/>
    </source>
</evidence>
<evidence type="ECO:0000256" key="14">
    <source>
        <dbReference type="ARBA" id="ARBA00025228"/>
    </source>
</evidence>
<keyword evidence="12 19" id="KW-1133">Transmembrane helix</keyword>
<comment type="function">
    <text evidence="14 19">Joins adenosylcobinamide-GDP and alpha-ribazole to generate adenosylcobalamin (Ado-cobalamin). Also synthesizes adenosylcobalamin 5'-phosphate from adenosylcobinamide-GDP and alpha-ribazole 5'-phosphate.</text>
</comment>
<keyword evidence="8 19" id="KW-0169">Cobalamin biosynthesis</keyword>
<reference evidence="20 21" key="1">
    <citation type="submission" date="2020-09" db="EMBL/GenBank/DDBJ databases">
        <title>Diversity and distribution of actinomycetes associated with coral in the coast of Hainan.</title>
        <authorList>
            <person name="Li F."/>
        </authorList>
    </citation>
    <scope>NUCLEOTIDE SEQUENCE [LARGE SCALE GENOMIC DNA]</scope>
    <source>
        <strain evidence="20 21">HNM0947</strain>
    </source>
</reference>
<dbReference type="EMBL" id="JADBGI010000007">
    <property type="protein sequence ID" value="MBE2999047.1"/>
    <property type="molecule type" value="Genomic_DNA"/>
</dbReference>
<feature type="transmembrane region" description="Helical" evidence="19">
    <location>
        <begin position="210"/>
        <end position="231"/>
    </location>
</feature>
<evidence type="ECO:0000256" key="8">
    <source>
        <dbReference type="ARBA" id="ARBA00022573"/>
    </source>
</evidence>
<evidence type="ECO:0000313" key="21">
    <source>
        <dbReference type="Proteomes" id="UP000806528"/>
    </source>
</evidence>
<gene>
    <name evidence="19" type="primary">cobS</name>
    <name evidence="20" type="ORF">IDM40_10090</name>
</gene>
<dbReference type="Proteomes" id="UP000806528">
    <property type="component" value="Unassembled WGS sequence"/>
</dbReference>
<dbReference type="InterPro" id="IPR003805">
    <property type="entry name" value="CobS"/>
</dbReference>
<keyword evidence="13 19" id="KW-0472">Membrane</keyword>
<comment type="pathway">
    <text evidence="3 19">Cofactor biosynthesis; adenosylcobalamin biosynthesis; adenosylcobalamin from cob(II)yrinate a,c-diamide: step 7/7.</text>
</comment>
<comment type="subcellular location">
    <subcellularLocation>
        <location evidence="2 19">Cell membrane</location>
        <topology evidence="2 19">Multi-pass membrane protein</topology>
    </subcellularLocation>
</comment>
<dbReference type="Pfam" id="PF02654">
    <property type="entry name" value="CobS"/>
    <property type="match status" value="1"/>
</dbReference>
<evidence type="ECO:0000313" key="20">
    <source>
        <dbReference type="EMBL" id="MBE2999047.1"/>
    </source>
</evidence>
<organism evidence="20 21">
    <name type="scientific">Nocardiopsis coralli</name>
    <dbReference type="NCBI Taxonomy" id="2772213"/>
    <lineage>
        <taxon>Bacteria</taxon>
        <taxon>Bacillati</taxon>
        <taxon>Actinomycetota</taxon>
        <taxon>Actinomycetes</taxon>
        <taxon>Streptosporangiales</taxon>
        <taxon>Nocardiopsidaceae</taxon>
        <taxon>Nocardiopsis</taxon>
    </lineage>
</organism>
<dbReference type="EC" id="2.7.8.26" evidence="5 19"/>
<evidence type="ECO:0000256" key="18">
    <source>
        <dbReference type="ARBA" id="ARBA00049504"/>
    </source>
</evidence>
<dbReference type="PANTHER" id="PTHR34148">
    <property type="entry name" value="ADENOSYLCOBINAMIDE-GDP RIBAZOLETRANSFERASE"/>
    <property type="match status" value="1"/>
</dbReference>
<evidence type="ECO:0000256" key="3">
    <source>
        <dbReference type="ARBA" id="ARBA00004663"/>
    </source>
</evidence>
<feature type="transmembrane region" description="Helical" evidence="19">
    <location>
        <begin position="177"/>
        <end position="204"/>
    </location>
</feature>
<evidence type="ECO:0000256" key="17">
    <source>
        <dbReference type="ARBA" id="ARBA00048623"/>
    </source>
</evidence>
<evidence type="ECO:0000256" key="5">
    <source>
        <dbReference type="ARBA" id="ARBA00013200"/>
    </source>
</evidence>
<feature type="transmembrane region" description="Helical" evidence="19">
    <location>
        <begin position="146"/>
        <end position="170"/>
    </location>
</feature>
<evidence type="ECO:0000256" key="9">
    <source>
        <dbReference type="ARBA" id="ARBA00022679"/>
    </source>
</evidence>
<keyword evidence="7 19" id="KW-1003">Cell membrane</keyword>
<keyword evidence="10 19" id="KW-0812">Transmembrane</keyword>
<dbReference type="PANTHER" id="PTHR34148:SF1">
    <property type="entry name" value="ADENOSYLCOBINAMIDE-GDP RIBAZOLETRANSFERASE"/>
    <property type="match status" value="1"/>
</dbReference>
<evidence type="ECO:0000256" key="2">
    <source>
        <dbReference type="ARBA" id="ARBA00004651"/>
    </source>
</evidence>